<evidence type="ECO:0000256" key="1">
    <source>
        <dbReference type="SAM" id="Phobius"/>
    </source>
</evidence>
<feature type="transmembrane region" description="Helical" evidence="1">
    <location>
        <begin position="46"/>
        <end position="64"/>
    </location>
</feature>
<reference evidence="3 4" key="1">
    <citation type="submission" date="2020-03" db="EMBL/GenBank/DDBJ databases">
        <title>Sequencing the genomes of 1000 actinobacteria strains.</title>
        <authorList>
            <person name="Klenk H.-P."/>
        </authorList>
    </citation>
    <scope>NUCLEOTIDE SEQUENCE [LARGE SCALE GENOMIC DNA]</scope>
    <source>
        <strain evidence="3 4">DSM 16403</strain>
    </source>
</reference>
<proteinExistence type="predicted"/>
<dbReference type="AlphaFoldDB" id="A0A846RK08"/>
<feature type="transmembrane region" description="Helical" evidence="1">
    <location>
        <begin position="12"/>
        <end position="34"/>
    </location>
</feature>
<keyword evidence="1" id="KW-0472">Membrane</keyword>
<evidence type="ECO:0000313" key="3">
    <source>
        <dbReference type="EMBL" id="NJC21479.1"/>
    </source>
</evidence>
<dbReference type="RefSeq" id="WP_167991244.1">
    <property type="nucleotide sequence ID" value="NZ_JAATJL010000001.1"/>
</dbReference>
<comment type="caution">
    <text evidence="3">The sequence shown here is derived from an EMBL/GenBank/DDBJ whole genome shotgun (WGS) entry which is preliminary data.</text>
</comment>
<keyword evidence="1" id="KW-1133">Transmembrane helix</keyword>
<gene>
    <name evidence="3" type="ORF">BJ994_000555</name>
</gene>
<feature type="transmembrane region" description="Helical" evidence="1">
    <location>
        <begin position="124"/>
        <end position="142"/>
    </location>
</feature>
<accession>A0A846RK08</accession>
<dbReference type="InterPro" id="IPR009936">
    <property type="entry name" value="DUF1468"/>
</dbReference>
<keyword evidence="4" id="KW-1185">Reference proteome</keyword>
<dbReference type="Pfam" id="PF07331">
    <property type="entry name" value="TctB"/>
    <property type="match status" value="1"/>
</dbReference>
<sequence length="156" mass="16403">MTKTHDLHRKGNVVAAGLLLIIGVLVFTQTTALGESGASSDPGAAGYPRLIAGVLIVLAVLLTLQRGTGDALPSRADGLRVVSVVVLLVTYALALEAIGYIAATAVFLAAALLLMGIRSWLPLILLPVGFSVALFLFFYNVFGVSLPREFLERLIS</sequence>
<dbReference type="EMBL" id="JAATJL010000001">
    <property type="protein sequence ID" value="NJC21479.1"/>
    <property type="molecule type" value="Genomic_DNA"/>
</dbReference>
<keyword evidence="1" id="KW-0812">Transmembrane</keyword>
<feature type="domain" description="DUF1468" evidence="2">
    <location>
        <begin position="14"/>
        <end position="147"/>
    </location>
</feature>
<evidence type="ECO:0000313" key="4">
    <source>
        <dbReference type="Proteomes" id="UP000547458"/>
    </source>
</evidence>
<evidence type="ECO:0000259" key="2">
    <source>
        <dbReference type="Pfam" id="PF07331"/>
    </source>
</evidence>
<name>A0A846RK08_9MICC</name>
<dbReference type="Proteomes" id="UP000547458">
    <property type="component" value="Unassembled WGS sequence"/>
</dbReference>
<protein>
    <submittedName>
        <fullName evidence="3">Putative tricarboxylic transport membrane protein</fullName>
    </submittedName>
</protein>
<organism evidence="3 4">
    <name type="scientific">Arthrobacter pigmenti</name>
    <dbReference type="NCBI Taxonomy" id="271432"/>
    <lineage>
        <taxon>Bacteria</taxon>
        <taxon>Bacillati</taxon>
        <taxon>Actinomycetota</taxon>
        <taxon>Actinomycetes</taxon>
        <taxon>Micrococcales</taxon>
        <taxon>Micrococcaceae</taxon>
        <taxon>Arthrobacter</taxon>
    </lineage>
</organism>